<organism evidence="3 4">
    <name type="scientific">Murinocardiopsis flavida</name>
    <dbReference type="NCBI Taxonomy" id="645275"/>
    <lineage>
        <taxon>Bacteria</taxon>
        <taxon>Bacillati</taxon>
        <taxon>Actinomycetota</taxon>
        <taxon>Actinomycetes</taxon>
        <taxon>Streptosporangiales</taxon>
        <taxon>Nocardiopsidaceae</taxon>
        <taxon>Murinocardiopsis</taxon>
    </lineage>
</organism>
<dbReference type="PANTHER" id="PTHR12121">
    <property type="entry name" value="CARBON CATABOLITE REPRESSOR PROTEIN 4"/>
    <property type="match status" value="1"/>
</dbReference>
<dbReference type="EMBL" id="PYGA01000003">
    <property type="protein sequence ID" value="PSK99639.1"/>
    <property type="molecule type" value="Genomic_DNA"/>
</dbReference>
<sequence length="302" mass="33174">MRPFVHRTLSVAAAAVLAAALLPGAPAAADSDGGPVIGPPRGDQMHVMSYNIRYDNPDDANTWTERRPALKRLLAEERPTVLGIQEGLYNQVRDIEADLPDRYDWIGLGRQGGSKDEFAAIYYDTGRVAPVAYDHFWLSDTPDVIGSTSWGNEITRMVTWVRFEDRRTGAEFVHVNTHFDHQSENSRRKSAELVRERIGAMGEDVPVVLTGDFNAPAGDSAPFDILTGDGALSDTWDTAAERATPAYGTFNNYEEPVEGGERIDWLLANSGVEVRQAAINPFTHGGLHPSDHLPVHALVELE</sequence>
<dbReference type="SUPFAM" id="SSF56219">
    <property type="entry name" value="DNase I-like"/>
    <property type="match status" value="1"/>
</dbReference>
<dbReference type="Gene3D" id="3.60.10.10">
    <property type="entry name" value="Endonuclease/exonuclease/phosphatase"/>
    <property type="match status" value="1"/>
</dbReference>
<gene>
    <name evidence="3" type="ORF">CLV63_103364</name>
</gene>
<dbReference type="GO" id="GO:0004519">
    <property type="term" value="F:endonuclease activity"/>
    <property type="evidence" value="ECO:0007669"/>
    <property type="project" value="UniProtKB-KW"/>
</dbReference>
<keyword evidence="3" id="KW-0540">Nuclease</keyword>
<dbReference type="AlphaFoldDB" id="A0A2P8DQZ6"/>
<evidence type="ECO:0000256" key="1">
    <source>
        <dbReference type="SAM" id="SignalP"/>
    </source>
</evidence>
<dbReference type="RefSeq" id="WP_106582014.1">
    <property type="nucleotide sequence ID" value="NZ_PYGA01000003.1"/>
</dbReference>
<keyword evidence="1" id="KW-0732">Signal</keyword>
<dbReference type="PANTHER" id="PTHR12121:SF36">
    <property type="entry name" value="ENDONUCLEASE_EXONUCLEASE_PHOSPHATASE DOMAIN-CONTAINING PROTEIN"/>
    <property type="match status" value="1"/>
</dbReference>
<evidence type="ECO:0000313" key="3">
    <source>
        <dbReference type="EMBL" id="PSK99639.1"/>
    </source>
</evidence>
<reference evidence="3 4" key="1">
    <citation type="submission" date="2018-03" db="EMBL/GenBank/DDBJ databases">
        <title>Genomic Encyclopedia of Archaeal and Bacterial Type Strains, Phase II (KMG-II): from individual species to whole genera.</title>
        <authorList>
            <person name="Goeker M."/>
        </authorList>
    </citation>
    <scope>NUCLEOTIDE SEQUENCE [LARGE SCALE GENOMIC DNA]</scope>
    <source>
        <strain evidence="3 4">DSM 45312</strain>
    </source>
</reference>
<dbReference type="OrthoDB" id="9793162at2"/>
<evidence type="ECO:0000313" key="4">
    <source>
        <dbReference type="Proteomes" id="UP000240542"/>
    </source>
</evidence>
<dbReference type="InterPro" id="IPR036691">
    <property type="entry name" value="Endo/exonu/phosph_ase_sf"/>
</dbReference>
<evidence type="ECO:0000259" key="2">
    <source>
        <dbReference type="Pfam" id="PF03372"/>
    </source>
</evidence>
<feature type="chain" id="PRO_5038836581" evidence="1">
    <location>
        <begin position="29"/>
        <end position="302"/>
    </location>
</feature>
<keyword evidence="3" id="KW-0378">Hydrolase</keyword>
<accession>A0A2P8DQZ6</accession>
<feature type="domain" description="Endonuclease/exonuclease/phosphatase" evidence="2">
    <location>
        <begin position="48"/>
        <end position="292"/>
    </location>
</feature>
<dbReference type="CDD" id="cd09083">
    <property type="entry name" value="EEP-1"/>
    <property type="match status" value="1"/>
</dbReference>
<comment type="caution">
    <text evidence="3">The sequence shown here is derived from an EMBL/GenBank/DDBJ whole genome shotgun (WGS) entry which is preliminary data.</text>
</comment>
<proteinExistence type="predicted"/>
<feature type="signal peptide" evidence="1">
    <location>
        <begin position="1"/>
        <end position="28"/>
    </location>
</feature>
<protein>
    <submittedName>
        <fullName evidence="3">Endonuclease/exonuclease/phosphatase family metal-dependent hydrolase</fullName>
    </submittedName>
</protein>
<dbReference type="GO" id="GO:0000175">
    <property type="term" value="F:3'-5'-RNA exonuclease activity"/>
    <property type="evidence" value="ECO:0007669"/>
    <property type="project" value="TreeGrafter"/>
</dbReference>
<keyword evidence="3" id="KW-0269">Exonuclease</keyword>
<dbReference type="Proteomes" id="UP000240542">
    <property type="component" value="Unassembled WGS sequence"/>
</dbReference>
<keyword evidence="4" id="KW-1185">Reference proteome</keyword>
<name>A0A2P8DQZ6_9ACTN</name>
<dbReference type="InterPro" id="IPR005135">
    <property type="entry name" value="Endo/exonuclease/phosphatase"/>
</dbReference>
<dbReference type="InterPro" id="IPR050410">
    <property type="entry name" value="CCR4/nocturin_mRNA_transcr"/>
</dbReference>
<keyword evidence="3" id="KW-0255">Endonuclease</keyword>
<dbReference type="Pfam" id="PF03372">
    <property type="entry name" value="Exo_endo_phos"/>
    <property type="match status" value="1"/>
</dbReference>